<dbReference type="PANTHER" id="PTHR38690:SF1">
    <property type="entry name" value="PROTEASE"/>
    <property type="match status" value="1"/>
</dbReference>
<feature type="transmembrane region" description="Helical" evidence="1">
    <location>
        <begin position="12"/>
        <end position="34"/>
    </location>
</feature>
<organism evidence="3 4">
    <name type="scientific">Crenothrix polyspora</name>
    <dbReference type="NCBI Taxonomy" id="360316"/>
    <lineage>
        <taxon>Bacteria</taxon>
        <taxon>Pseudomonadati</taxon>
        <taxon>Pseudomonadota</taxon>
        <taxon>Gammaproteobacteria</taxon>
        <taxon>Methylococcales</taxon>
        <taxon>Crenotrichaceae</taxon>
        <taxon>Crenothrix</taxon>
    </lineage>
</organism>
<dbReference type="AlphaFoldDB" id="A0A1R4HAT7"/>
<keyword evidence="1" id="KW-0812">Transmembrane</keyword>
<accession>A0A1R4HAT7</accession>
<name>A0A1R4HAT7_9GAMM</name>
<protein>
    <recommendedName>
        <fullName evidence="2">YhdP central domain-containing protein</fullName>
    </recommendedName>
</protein>
<dbReference type="InterPro" id="IPR025263">
    <property type="entry name" value="YhdP_central"/>
</dbReference>
<dbReference type="Pfam" id="PF13116">
    <property type="entry name" value="YhdP"/>
    <property type="match status" value="1"/>
</dbReference>
<keyword evidence="4" id="KW-1185">Reference proteome</keyword>
<evidence type="ECO:0000313" key="3">
    <source>
        <dbReference type="EMBL" id="SJM93297.1"/>
    </source>
</evidence>
<proteinExistence type="predicted"/>
<dbReference type="OrthoDB" id="9762238at2"/>
<reference evidence="4" key="1">
    <citation type="submission" date="2017-02" db="EMBL/GenBank/DDBJ databases">
        <authorList>
            <person name="Daims H."/>
        </authorList>
    </citation>
    <scope>NUCLEOTIDE SEQUENCE [LARGE SCALE GENOMIC DNA]</scope>
</reference>
<gene>
    <name evidence="3" type="ORF">CRENPOLYSF1_430017</name>
</gene>
<dbReference type="EMBL" id="FUKI01000119">
    <property type="protein sequence ID" value="SJM93297.1"/>
    <property type="molecule type" value="Genomic_DNA"/>
</dbReference>
<feature type="domain" description="YhdP central" evidence="2">
    <location>
        <begin position="10"/>
        <end position="1220"/>
    </location>
</feature>
<dbReference type="InterPro" id="IPR011836">
    <property type="entry name" value="YhdP"/>
</dbReference>
<dbReference type="Proteomes" id="UP000195667">
    <property type="component" value="Unassembled WGS sequence"/>
</dbReference>
<dbReference type="NCBIfam" id="TIGR02099">
    <property type="entry name" value="YhdP family protein"/>
    <property type="match status" value="1"/>
</dbReference>
<keyword evidence="1" id="KW-1133">Transmembrane helix</keyword>
<evidence type="ECO:0000259" key="2">
    <source>
        <dbReference type="Pfam" id="PF13116"/>
    </source>
</evidence>
<keyword evidence="1" id="KW-0472">Membrane</keyword>
<sequence>MIHHITRATRHLIFWSLLAIAITLSGVRLLMIGIDRYKADLTTHISELLGTPVTIGHLAAHVHGFNPEVVIKNIDILSTKAGVKPAIQLQQIRLGIDLKAAFDTHQLLSSTSVTLVGAKLMVKRKLDGSFALVGLKANNDSQPLWLLQGHKYQMLHSQITWQDEKRQGKPISFDAVDLAIINDGDRHRLNLLVDFPKKLGELLRVSADFTGNAFEPNAIHGTVYVEGKHLKLAKLITGYLPLALHIDAGIGDFNVWAQVERSQLISIQGDVQCQDLKLRRANRNDFVAKTIKTQFQWGITDDQWRLTANDLSLQSEYQQAKSTLVLGVTGTQKAGVVQKLAVFSKRLELPLINKALLFFAPLTEGQVAQFTQNPLKGRLENFFLSANLVANTYAVNGGFANVSLSGGTARMAVENLSGTVKGNDKQGRLHLATENSRFIAPILFRNPLTLYKMTGTLDWQQTDTQWLLSSSDLAVNTPVISSKTRLSVGVSKADAPLFLDIQSEFVGDDVSKVTQYLPVGIMKNSVVDWLDRAFVKGRITKGGFLLYGNPANFPFMGGQGVFEVLFDVDQMALSYHPQWPQVTDINAEVLFLQNSLQVSIRKAKTYQMNIAETKIQIPQLGNSPHLLIAGTMESDIANALAYMQHTPIHAGVDAVLNAITPTGKTQVDLDLKIPLMDDATAKVQGSAHVEDAALTVKSIALPVTHLKGILKFNERGVYSDSIDAEALHYPIKINIEQTHQQTLIKVAGRAAIDDLQQQFPLPIWDRLSGASDYTLALDLPADKRTPTLNIQSDLVGIAVDLPDTLVKNTQQTKPLSLTFDLNGQQIMPIVLNYDNQLKAALNVDVSQKTLESAQFLVGSKALAHVTAAGIVLDIKRERLMLQDWLALAAVHSVSVAGEHQAVDSRLKAINISTAHGVWQDLDLGLFNLTVKPENSYWSAVLDSAVAKGKVHLPYQLQGAEKMSFMMDRVDFSLLKPDTENRKPTDDKPPQLDIVPNFRPLLAIASKKTLWQGFDLGQLTIDSERKADGVVFKRLELASQDHKLLATGGWKITGKQSETTLKGHWDVPKAGAFFNKIGLTQDFTETNATVDFSVGWKAAPQQFAMAKLKGQLDVHLKQGRILSVDPGFGRVLGVVALAQWIKRLQLDFSDVFQDGLTYNRIDGHFDIINGKAITKNLVIDSIPATITLIGETDLVKKTVDFKVNVVPNSADAVPIAGTIVGKVTSIMAKTLTGKNQDGFLFGSQYQLKGEWGDVKISQLHGDEGLLQKTWHGLTDFSWMKN</sequence>
<dbReference type="PANTHER" id="PTHR38690">
    <property type="entry name" value="PROTEASE-RELATED"/>
    <property type="match status" value="1"/>
</dbReference>
<dbReference type="RefSeq" id="WP_087143770.1">
    <property type="nucleotide sequence ID" value="NZ_FUKI01000119.1"/>
</dbReference>
<evidence type="ECO:0000256" key="1">
    <source>
        <dbReference type="SAM" id="Phobius"/>
    </source>
</evidence>
<evidence type="ECO:0000313" key="4">
    <source>
        <dbReference type="Proteomes" id="UP000195667"/>
    </source>
</evidence>